<reference evidence="1 3" key="1">
    <citation type="submission" date="2014-03" db="EMBL/GenBank/DDBJ databases">
        <title>Complete genome sequence of the Radio-Resistant Rubrobacter radiotolerans RSPS-4.</title>
        <authorList>
            <person name="Egas C.C."/>
            <person name="Barroso C.C."/>
            <person name="Froufe H.J.C."/>
            <person name="Pacheco J.J."/>
            <person name="Albuquerque L.L."/>
            <person name="da Costa M.M.S."/>
        </authorList>
    </citation>
    <scope>NUCLEOTIDE SEQUENCE [LARGE SCALE GENOMIC DNA]</scope>
    <source>
        <strain evidence="1 3">RSPS-4</strain>
    </source>
</reference>
<organism evidence="1 3">
    <name type="scientific">Rubrobacter radiotolerans</name>
    <name type="common">Arthrobacter radiotolerans</name>
    <dbReference type="NCBI Taxonomy" id="42256"/>
    <lineage>
        <taxon>Bacteria</taxon>
        <taxon>Bacillati</taxon>
        <taxon>Actinomycetota</taxon>
        <taxon>Rubrobacteria</taxon>
        <taxon>Rubrobacterales</taxon>
        <taxon>Rubrobacteraceae</taxon>
        <taxon>Rubrobacter</taxon>
    </lineage>
</organism>
<name>A0A023X569_RUBRA</name>
<evidence type="ECO:0000313" key="3">
    <source>
        <dbReference type="Proteomes" id="UP000025229"/>
    </source>
</evidence>
<gene>
    <name evidence="1" type="ORF">RradSPS_2304</name>
    <name evidence="2" type="ORF">SIL72_13275</name>
</gene>
<evidence type="ECO:0000313" key="2">
    <source>
        <dbReference type="EMBL" id="MDX5894992.1"/>
    </source>
</evidence>
<reference evidence="2" key="2">
    <citation type="submission" date="2023-11" db="EMBL/GenBank/DDBJ databases">
        <title>MicrobeMod: A computational toolkit for identifying prokaryotic methylation and restriction-modification with nanopore sequencing.</title>
        <authorList>
            <person name="Crits-Christoph A."/>
            <person name="Kang S.C."/>
            <person name="Lee H."/>
            <person name="Ostrov N."/>
        </authorList>
    </citation>
    <scope>NUCLEOTIDE SEQUENCE</scope>
    <source>
        <strain evidence="2">ATCC 51242</strain>
    </source>
</reference>
<sequence>MSATEILNERLSALDREIAAAEDYRSLLELTPRPPGLARLSRDLTVYLTAHAIDRRLQYLRGVRQATLACAAREAARSDRRERVG</sequence>
<evidence type="ECO:0000313" key="1">
    <source>
        <dbReference type="EMBL" id="AHY47587.1"/>
    </source>
</evidence>
<dbReference type="KEGG" id="rrd:RradSPS_2304"/>
<protein>
    <submittedName>
        <fullName evidence="1">Uncharacterized protein</fullName>
    </submittedName>
</protein>
<accession>A0A023X569</accession>
<keyword evidence="3" id="KW-1185">Reference proteome</keyword>
<dbReference type="EMBL" id="CP007514">
    <property type="protein sequence ID" value="AHY47587.1"/>
    <property type="molecule type" value="Genomic_DNA"/>
</dbReference>
<dbReference type="RefSeq" id="WP_038682835.1">
    <property type="nucleotide sequence ID" value="NZ_CP007514.1"/>
</dbReference>
<dbReference type="Proteomes" id="UP000025229">
    <property type="component" value="Chromosome"/>
</dbReference>
<dbReference type="Proteomes" id="UP001281130">
    <property type="component" value="Unassembled WGS sequence"/>
</dbReference>
<dbReference type="EMBL" id="JAWXXX010000001">
    <property type="protein sequence ID" value="MDX5894992.1"/>
    <property type="molecule type" value="Genomic_DNA"/>
</dbReference>
<dbReference type="HOGENOM" id="CLU_2510647_0_0_11"/>
<dbReference type="AlphaFoldDB" id="A0A023X569"/>
<proteinExistence type="predicted"/>